<evidence type="ECO:0000256" key="1">
    <source>
        <dbReference type="SAM" id="MobiDB-lite"/>
    </source>
</evidence>
<evidence type="ECO:0000259" key="2">
    <source>
        <dbReference type="Pfam" id="PF01396"/>
    </source>
</evidence>
<feature type="domain" description="DNA topoisomerase type IA zn finger" evidence="2">
    <location>
        <begin position="5"/>
        <end position="42"/>
    </location>
</feature>
<protein>
    <submittedName>
        <fullName evidence="3">Type I DNA topoisomerase</fullName>
    </submittedName>
</protein>
<dbReference type="Pfam" id="PF01396">
    <property type="entry name" value="Zn_ribbon_Top1"/>
    <property type="match status" value="2"/>
</dbReference>
<dbReference type="GO" id="GO:0005694">
    <property type="term" value="C:chromosome"/>
    <property type="evidence" value="ECO:0007669"/>
    <property type="project" value="InterPro"/>
</dbReference>
<dbReference type="AlphaFoldDB" id="A0A831SR98"/>
<dbReference type="GO" id="GO:0003677">
    <property type="term" value="F:DNA binding"/>
    <property type="evidence" value="ECO:0007669"/>
    <property type="project" value="InterPro"/>
</dbReference>
<dbReference type="EMBL" id="DSBW01000158">
    <property type="protein sequence ID" value="HED31456.1"/>
    <property type="molecule type" value="Genomic_DNA"/>
</dbReference>
<dbReference type="InterPro" id="IPR013498">
    <property type="entry name" value="Topo_IA_Znf"/>
</dbReference>
<evidence type="ECO:0000313" key="3">
    <source>
        <dbReference type="EMBL" id="HED31456.1"/>
    </source>
</evidence>
<name>A0A831SR98_PROAE</name>
<reference evidence="3" key="1">
    <citation type="journal article" date="2020" name="mSystems">
        <title>Genome- and Community-Level Interaction Insights into Carbon Utilization and Element Cycling Functions of Hydrothermarchaeota in Hydrothermal Sediment.</title>
        <authorList>
            <person name="Zhou Z."/>
            <person name="Liu Y."/>
            <person name="Xu W."/>
            <person name="Pan J."/>
            <person name="Luo Z.H."/>
            <person name="Li M."/>
        </authorList>
    </citation>
    <scope>NUCLEOTIDE SEQUENCE [LARGE SCALE GENOMIC DNA]</scope>
    <source>
        <strain evidence="3">SpSt-1181</strain>
    </source>
</reference>
<accession>A0A831SR98</accession>
<proteinExistence type="predicted"/>
<organism evidence="3">
    <name type="scientific">Prosthecochloris aestuarii</name>
    <dbReference type="NCBI Taxonomy" id="1102"/>
    <lineage>
        <taxon>Bacteria</taxon>
        <taxon>Pseudomonadati</taxon>
        <taxon>Chlorobiota</taxon>
        <taxon>Chlorobiia</taxon>
        <taxon>Chlorobiales</taxon>
        <taxon>Chlorobiaceae</taxon>
        <taxon>Prosthecochloris</taxon>
    </lineage>
</organism>
<feature type="non-terminal residue" evidence="3">
    <location>
        <position position="1"/>
    </location>
</feature>
<dbReference type="Gene3D" id="3.30.65.10">
    <property type="entry name" value="Bacterial Topoisomerase I, domain 1"/>
    <property type="match status" value="2"/>
</dbReference>
<dbReference type="GO" id="GO:0003916">
    <property type="term" value="F:DNA topoisomerase activity"/>
    <property type="evidence" value="ECO:0007669"/>
    <property type="project" value="InterPro"/>
</dbReference>
<sequence length="160" mass="17838">QYTGISCPSCSDGHMVLRDGRFGPFLACTNYPRCNTILNLDKQRRIQPPKTPPLETDLACPKCGAPLYLRTGKRGLWLGCSKFPKCRGRLPWAQLDPATGAHWEQIMEQHLAAHPQVTLTMTDGTPVNMMMSIDEIIASAEEKGLLPSEEEQKKKQEITS</sequence>
<dbReference type="Proteomes" id="UP000886335">
    <property type="component" value="Unassembled WGS sequence"/>
</dbReference>
<dbReference type="GO" id="GO:0006265">
    <property type="term" value="P:DNA topological change"/>
    <property type="evidence" value="ECO:0007669"/>
    <property type="project" value="InterPro"/>
</dbReference>
<dbReference type="SUPFAM" id="SSF57783">
    <property type="entry name" value="Zinc beta-ribbon"/>
    <property type="match status" value="2"/>
</dbReference>
<feature type="region of interest" description="Disordered" evidence="1">
    <location>
        <begin position="141"/>
        <end position="160"/>
    </location>
</feature>
<comment type="caution">
    <text evidence="3">The sequence shown here is derived from an EMBL/GenBank/DDBJ whole genome shotgun (WGS) entry which is preliminary data.</text>
</comment>
<gene>
    <name evidence="3" type="ORF">ENN50_07225</name>
</gene>
<feature type="domain" description="DNA topoisomerase type IA zn finger" evidence="2">
    <location>
        <begin position="59"/>
        <end position="88"/>
    </location>
</feature>